<comment type="caution">
    <text evidence="2">The sequence shown here is derived from an EMBL/GenBank/DDBJ whole genome shotgun (WGS) entry which is preliminary data.</text>
</comment>
<dbReference type="Proteomes" id="UP000214646">
    <property type="component" value="Unassembled WGS sequence"/>
</dbReference>
<gene>
    <name evidence="2" type="ORF">FRUB_09605</name>
</gene>
<evidence type="ECO:0000256" key="1">
    <source>
        <dbReference type="SAM" id="SignalP"/>
    </source>
</evidence>
<name>A0A225D1F9_9BACT</name>
<organism evidence="2 3">
    <name type="scientific">Fimbriiglobus ruber</name>
    <dbReference type="NCBI Taxonomy" id="1908690"/>
    <lineage>
        <taxon>Bacteria</taxon>
        <taxon>Pseudomonadati</taxon>
        <taxon>Planctomycetota</taxon>
        <taxon>Planctomycetia</taxon>
        <taxon>Gemmatales</taxon>
        <taxon>Gemmataceae</taxon>
        <taxon>Fimbriiglobus</taxon>
    </lineage>
</organism>
<reference evidence="3" key="1">
    <citation type="submission" date="2017-06" db="EMBL/GenBank/DDBJ databases">
        <title>Genome analysis of Fimbriiglobus ruber SP5, the first member of the order Planctomycetales with confirmed chitinolytic capability.</title>
        <authorList>
            <person name="Ravin N.V."/>
            <person name="Rakitin A.L."/>
            <person name="Ivanova A.A."/>
            <person name="Beletsky A.V."/>
            <person name="Kulichevskaya I.S."/>
            <person name="Mardanov A.V."/>
            <person name="Dedysh S.N."/>
        </authorList>
    </citation>
    <scope>NUCLEOTIDE SEQUENCE [LARGE SCALE GENOMIC DNA]</scope>
    <source>
        <strain evidence="3">SP5</strain>
    </source>
</reference>
<evidence type="ECO:0000313" key="2">
    <source>
        <dbReference type="EMBL" id="OWK34763.1"/>
    </source>
</evidence>
<proteinExistence type="predicted"/>
<dbReference type="EMBL" id="NIDE01000019">
    <property type="protein sequence ID" value="OWK34763.1"/>
    <property type="molecule type" value="Genomic_DNA"/>
</dbReference>
<accession>A0A225D1F9</accession>
<keyword evidence="3" id="KW-1185">Reference proteome</keyword>
<dbReference type="OrthoDB" id="263822at2"/>
<sequence length="537" mass="57164">MRKLICWVALATAACVPLGRAAAQESGPTIEVRVRSVNDLVGKFDYLGGVLNQAEQAKQLVGVVQAFTDEKKGIEGIDPARPIGLYGSVTKDVVDSPIVVLIPIADETAFLNLLTGKLNLDPKKENGVYTVQVPNVPVPVLFRFADEYVHITVQSDAAIAPKKLIAPKEFFSKKDDAILTALVHFDRLPDDLKKTVFGQFELKVNDAKARKDAGESPAQKKLRVWALDQLTSVVKTVFADGKDLGIRLTVTPKSDDIAAEVIFTGKEGSTLAKWITSIGAQSSVAAAVAGSVKNPLASLGLKFDLPPNSKKELEPVVEALIEEAIEGAKDKDVARKVLEAVTPTLKAGKFEAGLTVTGPNEDGKLKLVAAVKTTDGNAIAKLLEELAPHIPADKAQIELNAKKAGDVAIHKIEISNEDIEKKFGTKNIWLGTSDALILLSIEADGSLLQTAAKSKPAKVEPAEGELSLARMFGIDDKALKPDQVKKLVVEAFGGDGAEGKDTVTVKLTGGDSLAVRANVKGKGFKMAILVDQAKKKN</sequence>
<evidence type="ECO:0000313" key="3">
    <source>
        <dbReference type="Proteomes" id="UP000214646"/>
    </source>
</evidence>
<dbReference type="PROSITE" id="PS51257">
    <property type="entry name" value="PROKAR_LIPOPROTEIN"/>
    <property type="match status" value="1"/>
</dbReference>
<dbReference type="RefSeq" id="WP_088260011.1">
    <property type="nucleotide sequence ID" value="NZ_NIDE01000019.1"/>
</dbReference>
<feature type="signal peptide" evidence="1">
    <location>
        <begin position="1"/>
        <end position="22"/>
    </location>
</feature>
<feature type="chain" id="PRO_5012375279" evidence="1">
    <location>
        <begin position="23"/>
        <end position="537"/>
    </location>
</feature>
<dbReference type="AlphaFoldDB" id="A0A225D1F9"/>
<protein>
    <submittedName>
        <fullName evidence="2">Uncharacterized protein</fullName>
    </submittedName>
</protein>
<keyword evidence="1" id="KW-0732">Signal</keyword>